<dbReference type="SUPFAM" id="SSF47336">
    <property type="entry name" value="ACP-like"/>
    <property type="match status" value="1"/>
</dbReference>
<dbReference type="SMART" id="SM00823">
    <property type="entry name" value="PKS_PP"/>
    <property type="match status" value="1"/>
</dbReference>
<dbReference type="RefSeq" id="WP_171908586.1">
    <property type="nucleotide sequence ID" value="NZ_LJGW01000070.1"/>
</dbReference>
<reference evidence="7 8" key="1">
    <citation type="journal article" date="2016" name="Front. Microbiol.">
        <title>Comparative Genomics Analysis of Streptomyces Species Reveals Their Adaptation to the Marine Environment and Their Diversity at the Genomic Level.</title>
        <authorList>
            <person name="Tian X."/>
            <person name="Zhang Z."/>
            <person name="Yang T."/>
            <person name="Chen M."/>
            <person name="Li J."/>
            <person name="Chen F."/>
            <person name="Yang J."/>
            <person name="Li W."/>
            <person name="Zhang B."/>
            <person name="Zhang Z."/>
            <person name="Wu J."/>
            <person name="Zhang C."/>
            <person name="Long L."/>
            <person name="Xiao J."/>
        </authorList>
    </citation>
    <scope>NUCLEOTIDE SEQUENCE [LARGE SCALE GENOMIC DNA]</scope>
    <source>
        <strain evidence="7 8">SCSIO 10429</strain>
    </source>
</reference>
<dbReference type="GO" id="GO:0031177">
    <property type="term" value="F:phosphopantetheine binding"/>
    <property type="evidence" value="ECO:0007669"/>
    <property type="project" value="InterPro"/>
</dbReference>
<dbReference type="Pfam" id="PF00550">
    <property type="entry name" value="PP-binding"/>
    <property type="match status" value="1"/>
</dbReference>
<evidence type="ECO:0000256" key="1">
    <source>
        <dbReference type="ARBA" id="ARBA00022450"/>
    </source>
</evidence>
<dbReference type="PROSITE" id="PS00012">
    <property type="entry name" value="PHOSPHOPANTETHEINE"/>
    <property type="match status" value="1"/>
</dbReference>
<dbReference type="PATRIC" id="fig|518642.10.peg.6672"/>
<dbReference type="FunFam" id="1.10.1200.10:FF:000007">
    <property type="entry name" value="Probable polyketide synthase pks17"/>
    <property type="match status" value="1"/>
</dbReference>
<evidence type="ECO:0000259" key="6">
    <source>
        <dbReference type="PROSITE" id="PS50075"/>
    </source>
</evidence>
<evidence type="ECO:0000256" key="5">
    <source>
        <dbReference type="SAM" id="MobiDB-lite"/>
    </source>
</evidence>
<keyword evidence="4" id="KW-0511">Multifunctional enzyme</keyword>
<dbReference type="InterPro" id="IPR036736">
    <property type="entry name" value="ACP-like_sf"/>
</dbReference>
<dbReference type="PROSITE" id="PS50075">
    <property type="entry name" value="CARRIER"/>
    <property type="match status" value="1"/>
</dbReference>
<name>A0A1E7LB88_9ACTN</name>
<evidence type="ECO:0000256" key="4">
    <source>
        <dbReference type="ARBA" id="ARBA00023268"/>
    </source>
</evidence>
<dbReference type="GO" id="GO:0006633">
    <property type="term" value="P:fatty acid biosynthetic process"/>
    <property type="evidence" value="ECO:0007669"/>
    <property type="project" value="TreeGrafter"/>
</dbReference>
<feature type="non-terminal residue" evidence="7">
    <location>
        <position position="1"/>
    </location>
</feature>
<organism evidence="7 8">
    <name type="scientific">Streptomyces nanshensis</name>
    <dbReference type="NCBI Taxonomy" id="518642"/>
    <lineage>
        <taxon>Bacteria</taxon>
        <taxon>Bacillati</taxon>
        <taxon>Actinomycetota</taxon>
        <taxon>Actinomycetes</taxon>
        <taxon>Kitasatosporales</taxon>
        <taxon>Streptomycetaceae</taxon>
        <taxon>Streptomyces</taxon>
    </lineage>
</organism>
<gene>
    <name evidence="7" type="ORF">AN218_03565</name>
</gene>
<proteinExistence type="predicted"/>
<dbReference type="InterPro" id="IPR020806">
    <property type="entry name" value="PKS_PP-bd"/>
</dbReference>
<keyword evidence="2" id="KW-0597">Phosphoprotein</keyword>
<keyword evidence="1" id="KW-0596">Phosphopantetheine</keyword>
<feature type="domain" description="Carrier" evidence="6">
    <location>
        <begin position="36"/>
        <end position="111"/>
    </location>
</feature>
<dbReference type="InterPro" id="IPR050091">
    <property type="entry name" value="PKS_NRPS_Biosynth_Enz"/>
</dbReference>
<dbReference type="AlphaFoldDB" id="A0A1E7LB88"/>
<evidence type="ECO:0000256" key="2">
    <source>
        <dbReference type="ARBA" id="ARBA00022553"/>
    </source>
</evidence>
<dbReference type="GO" id="GO:0004312">
    <property type="term" value="F:fatty acid synthase activity"/>
    <property type="evidence" value="ECO:0007669"/>
    <property type="project" value="TreeGrafter"/>
</dbReference>
<dbReference type="InterPro" id="IPR006162">
    <property type="entry name" value="Ppantetheine_attach_site"/>
</dbReference>
<evidence type="ECO:0000313" key="8">
    <source>
        <dbReference type="Proteomes" id="UP000176005"/>
    </source>
</evidence>
<dbReference type="Proteomes" id="UP000176005">
    <property type="component" value="Unassembled WGS sequence"/>
</dbReference>
<evidence type="ECO:0000313" key="7">
    <source>
        <dbReference type="EMBL" id="OEV13424.1"/>
    </source>
</evidence>
<dbReference type="Gene3D" id="1.10.1200.10">
    <property type="entry name" value="ACP-like"/>
    <property type="match status" value="1"/>
</dbReference>
<dbReference type="PANTHER" id="PTHR43775">
    <property type="entry name" value="FATTY ACID SYNTHASE"/>
    <property type="match status" value="1"/>
</dbReference>
<evidence type="ECO:0000256" key="3">
    <source>
        <dbReference type="ARBA" id="ARBA00022679"/>
    </source>
</evidence>
<dbReference type="EMBL" id="LJGW01000070">
    <property type="protein sequence ID" value="OEV13424.1"/>
    <property type="molecule type" value="Genomic_DNA"/>
</dbReference>
<protein>
    <recommendedName>
        <fullName evidence="6">Carrier domain-containing protein</fullName>
    </recommendedName>
</protein>
<accession>A0A1E7LB88</accession>
<feature type="region of interest" description="Disordered" evidence="5">
    <location>
        <begin position="154"/>
        <end position="173"/>
    </location>
</feature>
<sequence>VDLPGGPGTAQAPAGAEADAALRERVLKLPPERRHDAVLEVVRTLAAGVLGQQDLDAVRGERPFRDLGFDSLAVVELRNRLGAATGLSLASTLVYDHPTPDDLATHVLGQLAPEDESGDGGEEARIRELLAAVPLTQLREIGVLEPLLQLADGNGTSGAPAPEDGSSSIDSMAVDDLVQAALEGPHTSQE</sequence>
<keyword evidence="8" id="KW-1185">Reference proteome</keyword>
<dbReference type="PANTHER" id="PTHR43775:SF51">
    <property type="entry name" value="INACTIVE PHENOLPHTHIOCEROL SYNTHESIS POLYKETIDE SYNTHASE TYPE I PKS1-RELATED"/>
    <property type="match status" value="1"/>
</dbReference>
<keyword evidence="3" id="KW-0808">Transferase</keyword>
<dbReference type="SMART" id="SM01294">
    <property type="entry name" value="PKS_PP_betabranch"/>
    <property type="match status" value="1"/>
</dbReference>
<dbReference type="GO" id="GO:0017000">
    <property type="term" value="P:antibiotic biosynthetic process"/>
    <property type="evidence" value="ECO:0007669"/>
    <property type="project" value="UniProtKB-ARBA"/>
</dbReference>
<comment type="caution">
    <text evidence="7">The sequence shown here is derived from an EMBL/GenBank/DDBJ whole genome shotgun (WGS) entry which is preliminary data.</text>
</comment>
<dbReference type="InterPro" id="IPR009081">
    <property type="entry name" value="PP-bd_ACP"/>
</dbReference>